<proteinExistence type="predicted"/>
<reference evidence="3" key="1">
    <citation type="journal article" date="2010" name="Nat. Biotechnol.">
        <title>Draft genome sequence of the oilseed species Ricinus communis.</title>
        <authorList>
            <person name="Chan A.P."/>
            <person name="Crabtree J."/>
            <person name="Zhao Q."/>
            <person name="Lorenzi H."/>
            <person name="Orvis J."/>
            <person name="Puiu D."/>
            <person name="Melake-Berhan A."/>
            <person name="Jones K.M."/>
            <person name="Redman J."/>
            <person name="Chen G."/>
            <person name="Cahoon E.B."/>
            <person name="Gedil M."/>
            <person name="Stanke M."/>
            <person name="Haas B.J."/>
            <person name="Wortman J.R."/>
            <person name="Fraser-Liggett C.M."/>
            <person name="Ravel J."/>
            <person name="Rabinowicz P.D."/>
        </authorList>
    </citation>
    <scope>NUCLEOTIDE SEQUENCE [LARGE SCALE GENOMIC DNA]</scope>
    <source>
        <strain evidence="3">cv. Hale</strain>
    </source>
</reference>
<gene>
    <name evidence="2" type="ORF">RCOM_0787170</name>
</gene>
<dbReference type="EMBL" id="EQ974343">
    <property type="protein sequence ID" value="EEF30281.1"/>
    <property type="molecule type" value="Genomic_DNA"/>
</dbReference>
<accession>B9T1I3</accession>
<feature type="compositionally biased region" description="Basic and acidic residues" evidence="1">
    <location>
        <begin position="59"/>
        <end position="70"/>
    </location>
</feature>
<protein>
    <submittedName>
        <fullName evidence="2">Uncharacterized protein</fullName>
    </submittedName>
</protein>
<dbReference type="InParanoid" id="B9T1I3"/>
<evidence type="ECO:0000256" key="1">
    <source>
        <dbReference type="SAM" id="MobiDB-lite"/>
    </source>
</evidence>
<dbReference type="AlphaFoldDB" id="B9T1I3"/>
<sequence>MTIGMGRDTLDNDRWGERPGEENFLCNIGKKKLKKRGGDHHKRGETSKIKGQAKKKKEKQYEGDTEESSKKQIIGA</sequence>
<keyword evidence="3" id="KW-1185">Reference proteome</keyword>
<name>B9T1I3_RICCO</name>
<dbReference type="Proteomes" id="UP000008311">
    <property type="component" value="Unassembled WGS sequence"/>
</dbReference>
<feature type="compositionally biased region" description="Basic residues" evidence="1">
    <location>
        <begin position="29"/>
        <end position="41"/>
    </location>
</feature>
<feature type="region of interest" description="Disordered" evidence="1">
    <location>
        <begin position="1"/>
        <end position="76"/>
    </location>
</feature>
<organism evidence="2 3">
    <name type="scientific">Ricinus communis</name>
    <name type="common">Castor bean</name>
    <dbReference type="NCBI Taxonomy" id="3988"/>
    <lineage>
        <taxon>Eukaryota</taxon>
        <taxon>Viridiplantae</taxon>
        <taxon>Streptophyta</taxon>
        <taxon>Embryophyta</taxon>
        <taxon>Tracheophyta</taxon>
        <taxon>Spermatophyta</taxon>
        <taxon>Magnoliopsida</taxon>
        <taxon>eudicotyledons</taxon>
        <taxon>Gunneridae</taxon>
        <taxon>Pentapetalae</taxon>
        <taxon>rosids</taxon>
        <taxon>fabids</taxon>
        <taxon>Malpighiales</taxon>
        <taxon>Euphorbiaceae</taxon>
        <taxon>Acalyphoideae</taxon>
        <taxon>Acalypheae</taxon>
        <taxon>Ricinus</taxon>
    </lineage>
</organism>
<feature type="compositionally biased region" description="Basic and acidic residues" evidence="1">
    <location>
        <begin position="8"/>
        <end position="21"/>
    </location>
</feature>
<evidence type="ECO:0000313" key="3">
    <source>
        <dbReference type="Proteomes" id="UP000008311"/>
    </source>
</evidence>
<evidence type="ECO:0000313" key="2">
    <source>
        <dbReference type="EMBL" id="EEF30281.1"/>
    </source>
</evidence>